<gene>
    <name evidence="2" type="ORF">B0H63DRAFT_458370</name>
</gene>
<keyword evidence="3" id="KW-1185">Reference proteome</keyword>
<sequence length="180" mass="20141">MHLTQVLLDITVVIGAASGLPFFRPPPLGLDATRRRVSAVPAFNVTNFAAAAVILSHRNYYSFNVTFSCTEEPVHCFHLGTTLSESLSDVPQTFCGNKSTGVSFRWTRRDTVGDDDNEEDEKNIRAHLVIVRQVDETVIDQAAYAVPINDTRIYGSGQFSHEVYDGPEDFMMKAYRFTMK</sequence>
<dbReference type="Proteomes" id="UP001285441">
    <property type="component" value="Unassembled WGS sequence"/>
</dbReference>
<dbReference type="AlphaFoldDB" id="A0AAE0U798"/>
<evidence type="ECO:0000313" key="2">
    <source>
        <dbReference type="EMBL" id="KAK3393502.1"/>
    </source>
</evidence>
<accession>A0AAE0U798</accession>
<name>A0AAE0U798_9PEZI</name>
<feature type="chain" id="PRO_5042199256" evidence="1">
    <location>
        <begin position="20"/>
        <end position="180"/>
    </location>
</feature>
<evidence type="ECO:0000256" key="1">
    <source>
        <dbReference type="SAM" id="SignalP"/>
    </source>
</evidence>
<dbReference type="EMBL" id="JAULSW010000001">
    <property type="protein sequence ID" value="KAK3393502.1"/>
    <property type="molecule type" value="Genomic_DNA"/>
</dbReference>
<reference evidence="2" key="1">
    <citation type="journal article" date="2023" name="Mol. Phylogenet. Evol.">
        <title>Genome-scale phylogeny and comparative genomics of the fungal order Sordariales.</title>
        <authorList>
            <person name="Hensen N."/>
            <person name="Bonometti L."/>
            <person name="Westerberg I."/>
            <person name="Brannstrom I.O."/>
            <person name="Guillou S."/>
            <person name="Cros-Aarteil S."/>
            <person name="Calhoun S."/>
            <person name="Haridas S."/>
            <person name="Kuo A."/>
            <person name="Mondo S."/>
            <person name="Pangilinan J."/>
            <person name="Riley R."/>
            <person name="LaButti K."/>
            <person name="Andreopoulos B."/>
            <person name="Lipzen A."/>
            <person name="Chen C."/>
            <person name="Yan M."/>
            <person name="Daum C."/>
            <person name="Ng V."/>
            <person name="Clum A."/>
            <person name="Steindorff A."/>
            <person name="Ohm R.A."/>
            <person name="Martin F."/>
            <person name="Silar P."/>
            <person name="Natvig D.O."/>
            <person name="Lalanne C."/>
            <person name="Gautier V."/>
            <person name="Ament-Velasquez S.L."/>
            <person name="Kruys A."/>
            <person name="Hutchinson M.I."/>
            <person name="Powell A.J."/>
            <person name="Barry K."/>
            <person name="Miller A.N."/>
            <person name="Grigoriev I.V."/>
            <person name="Debuchy R."/>
            <person name="Gladieux P."/>
            <person name="Hiltunen Thoren M."/>
            <person name="Johannesson H."/>
        </authorList>
    </citation>
    <scope>NUCLEOTIDE SEQUENCE</scope>
    <source>
        <strain evidence="2">CBS 232.78</strain>
    </source>
</reference>
<organism evidence="2 3">
    <name type="scientific">Podospora didyma</name>
    <dbReference type="NCBI Taxonomy" id="330526"/>
    <lineage>
        <taxon>Eukaryota</taxon>
        <taxon>Fungi</taxon>
        <taxon>Dikarya</taxon>
        <taxon>Ascomycota</taxon>
        <taxon>Pezizomycotina</taxon>
        <taxon>Sordariomycetes</taxon>
        <taxon>Sordariomycetidae</taxon>
        <taxon>Sordariales</taxon>
        <taxon>Podosporaceae</taxon>
        <taxon>Podospora</taxon>
    </lineage>
</organism>
<proteinExistence type="predicted"/>
<reference evidence="2" key="2">
    <citation type="submission" date="2023-06" db="EMBL/GenBank/DDBJ databases">
        <authorList>
            <consortium name="Lawrence Berkeley National Laboratory"/>
            <person name="Haridas S."/>
            <person name="Hensen N."/>
            <person name="Bonometti L."/>
            <person name="Westerberg I."/>
            <person name="Brannstrom I.O."/>
            <person name="Guillou S."/>
            <person name="Cros-Aarteil S."/>
            <person name="Calhoun S."/>
            <person name="Kuo A."/>
            <person name="Mondo S."/>
            <person name="Pangilinan J."/>
            <person name="Riley R."/>
            <person name="LaButti K."/>
            <person name="Andreopoulos B."/>
            <person name="Lipzen A."/>
            <person name="Chen C."/>
            <person name="Yanf M."/>
            <person name="Daum C."/>
            <person name="Ng V."/>
            <person name="Clum A."/>
            <person name="Steindorff A."/>
            <person name="Ohm R."/>
            <person name="Martin F."/>
            <person name="Silar P."/>
            <person name="Natvig D."/>
            <person name="Lalanne C."/>
            <person name="Gautier V."/>
            <person name="Ament-velasquez S.L."/>
            <person name="Kruys A."/>
            <person name="Hutchinson M.I."/>
            <person name="Powell A.J."/>
            <person name="Barry K."/>
            <person name="Miller A.N."/>
            <person name="Grigoriev I.V."/>
            <person name="Debuchy R."/>
            <person name="Gladieux P."/>
            <person name="Thoren M.H."/>
            <person name="Johannesson H."/>
        </authorList>
    </citation>
    <scope>NUCLEOTIDE SEQUENCE</scope>
    <source>
        <strain evidence="2">CBS 232.78</strain>
    </source>
</reference>
<evidence type="ECO:0000313" key="3">
    <source>
        <dbReference type="Proteomes" id="UP001285441"/>
    </source>
</evidence>
<comment type="caution">
    <text evidence="2">The sequence shown here is derived from an EMBL/GenBank/DDBJ whole genome shotgun (WGS) entry which is preliminary data.</text>
</comment>
<protein>
    <submittedName>
        <fullName evidence="2">Uncharacterized protein</fullName>
    </submittedName>
</protein>
<feature type="signal peptide" evidence="1">
    <location>
        <begin position="1"/>
        <end position="19"/>
    </location>
</feature>
<keyword evidence="1" id="KW-0732">Signal</keyword>